<evidence type="ECO:0000256" key="1">
    <source>
        <dbReference type="SAM" id="MobiDB-lite"/>
    </source>
</evidence>
<name>A0A3S4WY36_SERRU</name>
<accession>A0A3S4WY36</accession>
<dbReference type="STRING" id="61652.AXX16_1762"/>
<feature type="compositionally biased region" description="Polar residues" evidence="1">
    <location>
        <begin position="40"/>
        <end position="57"/>
    </location>
</feature>
<evidence type="ECO:0000313" key="3">
    <source>
        <dbReference type="EMBL" id="VEA69386.1"/>
    </source>
</evidence>
<evidence type="ECO:0000313" key="5">
    <source>
        <dbReference type="EMBL" id="VTP65728.1"/>
    </source>
</evidence>
<dbReference type="Proteomes" id="UP000307968">
    <property type="component" value="Chromosome"/>
</dbReference>
<keyword evidence="9" id="KW-1185">Reference proteome</keyword>
<evidence type="ECO:0000313" key="6">
    <source>
        <dbReference type="Proteomes" id="UP000271603"/>
    </source>
</evidence>
<feature type="region of interest" description="Disordered" evidence="1">
    <location>
        <begin position="38"/>
        <end position="63"/>
    </location>
</feature>
<dbReference type="AlphaFoldDB" id="A0A3S4WY36"/>
<evidence type="ECO:0000313" key="2">
    <source>
        <dbReference type="EMBL" id="MBH1932212.1"/>
    </source>
</evidence>
<dbReference type="EMBL" id="LR590463">
    <property type="protein sequence ID" value="VTP65728.1"/>
    <property type="molecule type" value="Genomic_DNA"/>
</dbReference>
<protein>
    <submittedName>
        <fullName evidence="2">DUF2633 family protein</fullName>
    </submittedName>
    <submittedName>
        <fullName evidence="4">Protein of uncharacterized function (DUF2633)</fullName>
    </submittedName>
</protein>
<dbReference type="RefSeq" id="WP_054305319.1">
    <property type="nucleotide sequence ID" value="NZ_CAMIPJ010000007.1"/>
</dbReference>
<organism evidence="4 7">
    <name type="scientific">Serratia rubidaea</name>
    <name type="common">Serratia marinorubra</name>
    <dbReference type="NCBI Taxonomy" id="61652"/>
    <lineage>
        <taxon>Bacteria</taxon>
        <taxon>Pseudomonadati</taxon>
        <taxon>Pseudomonadota</taxon>
        <taxon>Gammaproteobacteria</taxon>
        <taxon>Enterobacterales</taxon>
        <taxon>Yersiniaceae</taxon>
        <taxon>Serratia</taxon>
    </lineage>
</organism>
<dbReference type="Proteomes" id="UP000271603">
    <property type="component" value="Chromosome"/>
</dbReference>
<evidence type="ECO:0000313" key="7">
    <source>
        <dbReference type="Proteomes" id="UP000281904"/>
    </source>
</evidence>
<dbReference type="EMBL" id="JADULK010000015">
    <property type="protein sequence ID" value="MBH1932212.1"/>
    <property type="molecule type" value="Genomic_DNA"/>
</dbReference>
<dbReference type="GeneID" id="61762233"/>
<gene>
    <name evidence="2" type="ORF">I5U13_21380</name>
    <name evidence="4" type="ORF">NCTC10036_02867</name>
    <name evidence="5" type="ORF">NCTC12971_04227</name>
    <name evidence="3" type="ORF">NCTC9419_00912</name>
</gene>
<reference evidence="2 9" key="2">
    <citation type="submission" date="2020-11" db="EMBL/GenBank/DDBJ databases">
        <title>Enhanced detection system for hospital associated transmission using whole genome sequencing surveillance.</title>
        <authorList>
            <person name="Harrison L.H."/>
            <person name="Van Tyne D."/>
            <person name="Marsh J.W."/>
            <person name="Griffith M.P."/>
            <person name="Snyder D.J."/>
            <person name="Cooper V.S."/>
            <person name="Mustapha M."/>
        </authorList>
    </citation>
    <scope>NUCLEOTIDE SEQUENCE [LARGE SCALE GENOMIC DNA]</scope>
    <source>
        <strain evidence="2 9">SER00230</strain>
    </source>
</reference>
<dbReference type="Proteomes" id="UP000624159">
    <property type="component" value="Unassembled WGS sequence"/>
</dbReference>
<evidence type="ECO:0000313" key="4">
    <source>
        <dbReference type="EMBL" id="VEI67049.1"/>
    </source>
</evidence>
<reference evidence="6 7" key="1">
    <citation type="submission" date="2018-12" db="EMBL/GenBank/DDBJ databases">
        <authorList>
            <consortium name="Pathogen Informatics"/>
        </authorList>
    </citation>
    <scope>NUCLEOTIDE SEQUENCE [LARGE SCALE GENOMIC DNA]</scope>
    <source>
        <strain evidence="4 7">NCTC10036</strain>
        <strain evidence="5 8">NCTC12971</strain>
        <strain evidence="3 6">NCTC9419</strain>
    </source>
</reference>
<evidence type="ECO:0000313" key="8">
    <source>
        <dbReference type="Proteomes" id="UP000307968"/>
    </source>
</evidence>
<dbReference type="InterPro" id="IPR022576">
    <property type="entry name" value="YfgG"/>
</dbReference>
<sequence length="63" mass="6997">MRKRTTGQMTKIVLLVSFIILIGRLLYTAIAAIPHHQEKQLSAQEQHVSQPLNSSRDSASDAP</sequence>
<evidence type="ECO:0000313" key="9">
    <source>
        <dbReference type="Proteomes" id="UP000624159"/>
    </source>
</evidence>
<proteinExistence type="predicted"/>
<dbReference type="EMBL" id="LR134493">
    <property type="protein sequence ID" value="VEI67049.1"/>
    <property type="molecule type" value="Genomic_DNA"/>
</dbReference>
<dbReference type="EMBL" id="LR134155">
    <property type="protein sequence ID" value="VEA69386.1"/>
    <property type="molecule type" value="Genomic_DNA"/>
</dbReference>
<dbReference type="Proteomes" id="UP000281904">
    <property type="component" value="Chromosome"/>
</dbReference>
<dbReference type="Pfam" id="PF11119">
    <property type="entry name" value="DUF2633"/>
    <property type="match status" value="1"/>
</dbReference>